<sequence>MDEEDQKITFQKNPPEVLRASWIGPGHQLKLALPHVRLEEKRLLYGNVGIVDYEVRRDYDYIELLKNSGTINAFKRMREGT</sequence>
<dbReference type="EMBL" id="BGPR01007898">
    <property type="protein sequence ID" value="GBN30330.1"/>
    <property type="molecule type" value="Genomic_DNA"/>
</dbReference>
<protein>
    <submittedName>
        <fullName evidence="1">Uncharacterized protein</fullName>
    </submittedName>
</protein>
<reference evidence="1 2" key="1">
    <citation type="journal article" date="2019" name="Sci. Rep.">
        <title>Orb-weaving spider Araneus ventricosus genome elucidates the spidroin gene catalogue.</title>
        <authorList>
            <person name="Kono N."/>
            <person name="Nakamura H."/>
            <person name="Ohtoshi R."/>
            <person name="Moran D.A.P."/>
            <person name="Shinohara A."/>
            <person name="Yoshida Y."/>
            <person name="Fujiwara M."/>
            <person name="Mori M."/>
            <person name="Tomita M."/>
            <person name="Arakawa K."/>
        </authorList>
    </citation>
    <scope>NUCLEOTIDE SEQUENCE [LARGE SCALE GENOMIC DNA]</scope>
</reference>
<accession>A0A4Y2MVE0</accession>
<gene>
    <name evidence="1" type="ORF">AVEN_30352_1</name>
</gene>
<proteinExistence type="predicted"/>
<dbReference type="Proteomes" id="UP000499080">
    <property type="component" value="Unassembled WGS sequence"/>
</dbReference>
<dbReference type="AlphaFoldDB" id="A0A4Y2MVE0"/>
<evidence type="ECO:0000313" key="1">
    <source>
        <dbReference type="EMBL" id="GBN30330.1"/>
    </source>
</evidence>
<name>A0A4Y2MVE0_ARAVE</name>
<keyword evidence="2" id="KW-1185">Reference proteome</keyword>
<organism evidence="1 2">
    <name type="scientific">Araneus ventricosus</name>
    <name type="common">Orbweaver spider</name>
    <name type="synonym">Epeira ventricosa</name>
    <dbReference type="NCBI Taxonomy" id="182803"/>
    <lineage>
        <taxon>Eukaryota</taxon>
        <taxon>Metazoa</taxon>
        <taxon>Ecdysozoa</taxon>
        <taxon>Arthropoda</taxon>
        <taxon>Chelicerata</taxon>
        <taxon>Arachnida</taxon>
        <taxon>Araneae</taxon>
        <taxon>Araneomorphae</taxon>
        <taxon>Entelegynae</taxon>
        <taxon>Araneoidea</taxon>
        <taxon>Araneidae</taxon>
        <taxon>Araneus</taxon>
    </lineage>
</organism>
<evidence type="ECO:0000313" key="2">
    <source>
        <dbReference type="Proteomes" id="UP000499080"/>
    </source>
</evidence>
<comment type="caution">
    <text evidence="1">The sequence shown here is derived from an EMBL/GenBank/DDBJ whole genome shotgun (WGS) entry which is preliminary data.</text>
</comment>
<dbReference type="OrthoDB" id="6437553at2759"/>